<sequence>MTSEPMKKKPKPHKKKAQKAALGNQYVPKTNIGKRMSANGIRTILISLLNDSNLPPSWASSWHKPTDPRAIVCIVPGLESGIKYKVNNDKTDIPIEEVDLGLFLSLSSLQGLNWLFQLRSPAQRDLLYLLTEAMLSIRMTRKEKNDRLEELKKAQLTPDNCLLTIDQMKFREYPMPNCDGYFTTKDLGTPKKIFGLDCEFCNAGSEKVLTRICLIKEDGSVILDQLVKPSEEITDYKTEYSGITREMLENVTTTLGQIQATLLATISSHDILVGHSLDSDLRVLKISHSRIIDTSILYEHAQGPPRRPQLQWLAQKYLNREIQNSSLGHYPEEDAKASVDLMKLKLQNGPLFGMVSEEIPLVERLKVSASYTDKLASTAPPGFEFCPVTSDEEATKTCLEQVKNKKLVVLTLRDAELENKISVANSIQLLVEQAPPETAIIIVSPTTNEQNAHIWASKKKQALKTRQIWTPEDQQQLQEAVMDAREGYFLFGFKP</sequence>
<reference evidence="1" key="1">
    <citation type="submission" date="2023-04" db="EMBL/GenBank/DDBJ databases">
        <title>Draft Genome sequencing of Naganishia species isolated from polar environments using Oxford Nanopore Technology.</title>
        <authorList>
            <person name="Leo P."/>
            <person name="Venkateswaran K."/>
        </authorList>
    </citation>
    <scope>NUCLEOTIDE SEQUENCE</scope>
    <source>
        <strain evidence="1">MNA-CCFEE 5261</strain>
    </source>
</reference>
<organism evidence="1 2">
    <name type="scientific">Naganishia cerealis</name>
    <dbReference type="NCBI Taxonomy" id="610337"/>
    <lineage>
        <taxon>Eukaryota</taxon>
        <taxon>Fungi</taxon>
        <taxon>Dikarya</taxon>
        <taxon>Basidiomycota</taxon>
        <taxon>Agaricomycotina</taxon>
        <taxon>Tremellomycetes</taxon>
        <taxon>Filobasidiales</taxon>
        <taxon>Filobasidiaceae</taxon>
        <taxon>Naganishia</taxon>
    </lineage>
</organism>
<proteinExistence type="predicted"/>
<keyword evidence="2" id="KW-1185">Reference proteome</keyword>
<evidence type="ECO:0000313" key="1">
    <source>
        <dbReference type="EMBL" id="KAJ9101591.1"/>
    </source>
</evidence>
<gene>
    <name evidence="1" type="ORF">QFC19_005088</name>
</gene>
<name>A0ACC2VSI8_9TREE</name>
<dbReference type="Proteomes" id="UP001241377">
    <property type="component" value="Unassembled WGS sequence"/>
</dbReference>
<protein>
    <submittedName>
        <fullName evidence="1">Uncharacterized protein</fullName>
    </submittedName>
</protein>
<comment type="caution">
    <text evidence="1">The sequence shown here is derived from an EMBL/GenBank/DDBJ whole genome shotgun (WGS) entry which is preliminary data.</text>
</comment>
<evidence type="ECO:0000313" key="2">
    <source>
        <dbReference type="Proteomes" id="UP001241377"/>
    </source>
</evidence>
<dbReference type="EMBL" id="JASBWR010000056">
    <property type="protein sequence ID" value="KAJ9101591.1"/>
    <property type="molecule type" value="Genomic_DNA"/>
</dbReference>
<accession>A0ACC2VSI8</accession>